<dbReference type="AlphaFoldDB" id="A0A1R2B4Y3"/>
<organism evidence="1 2">
    <name type="scientific">Stentor coeruleus</name>
    <dbReference type="NCBI Taxonomy" id="5963"/>
    <lineage>
        <taxon>Eukaryota</taxon>
        <taxon>Sar</taxon>
        <taxon>Alveolata</taxon>
        <taxon>Ciliophora</taxon>
        <taxon>Postciliodesmatophora</taxon>
        <taxon>Heterotrichea</taxon>
        <taxon>Heterotrichida</taxon>
        <taxon>Stentoridae</taxon>
        <taxon>Stentor</taxon>
    </lineage>
</organism>
<proteinExistence type="predicted"/>
<evidence type="ECO:0008006" key="3">
    <source>
        <dbReference type="Google" id="ProtNLM"/>
    </source>
</evidence>
<name>A0A1R2B4Y3_9CILI</name>
<protein>
    <recommendedName>
        <fullName evidence="3">Protein kinase domain-containing protein</fullName>
    </recommendedName>
</protein>
<keyword evidence="2" id="KW-1185">Reference proteome</keyword>
<dbReference type="SUPFAM" id="SSF56112">
    <property type="entry name" value="Protein kinase-like (PK-like)"/>
    <property type="match status" value="1"/>
</dbReference>
<comment type="caution">
    <text evidence="1">The sequence shown here is derived from an EMBL/GenBank/DDBJ whole genome shotgun (WGS) entry which is preliminary data.</text>
</comment>
<reference evidence="1 2" key="1">
    <citation type="submission" date="2016-11" db="EMBL/GenBank/DDBJ databases">
        <title>The macronuclear genome of Stentor coeruleus: a giant cell with tiny introns.</title>
        <authorList>
            <person name="Slabodnick M."/>
            <person name="Ruby J.G."/>
            <person name="Reiff S.B."/>
            <person name="Swart E.C."/>
            <person name="Gosai S."/>
            <person name="Prabakaran S."/>
            <person name="Witkowska E."/>
            <person name="Larue G.E."/>
            <person name="Fisher S."/>
            <person name="Freeman R.M."/>
            <person name="Gunawardena J."/>
            <person name="Chu W."/>
            <person name="Stover N.A."/>
            <person name="Gregory B.D."/>
            <person name="Nowacki M."/>
            <person name="Derisi J."/>
            <person name="Roy S.W."/>
            <person name="Marshall W.F."/>
            <person name="Sood P."/>
        </authorList>
    </citation>
    <scope>NUCLEOTIDE SEQUENCE [LARGE SCALE GENOMIC DNA]</scope>
    <source>
        <strain evidence="1">WM001</strain>
    </source>
</reference>
<dbReference type="InterPro" id="IPR011009">
    <property type="entry name" value="Kinase-like_dom_sf"/>
</dbReference>
<dbReference type="Proteomes" id="UP000187209">
    <property type="component" value="Unassembled WGS sequence"/>
</dbReference>
<dbReference type="EMBL" id="MPUH01000954">
    <property type="protein sequence ID" value="OMJ71817.1"/>
    <property type="molecule type" value="Genomic_DNA"/>
</dbReference>
<sequence length="352" mass="41388">MSVLSQKKVFTTPEDFLEAFNNIINQYSNKGSEQTLIELCNLCEMMSAKIESREFENFSKKTTFTESIENELAELLMNLTQDQFNTSLQNRNRLFNIFIENILFHCLENPLPKKHSKSHLSLRLLEKNSIKKLDQRYYYNNEEVTFIPLNEFKFDDDKIGIIDERISLLMNIKHVGICNVYGKFKTIKEEFLVVSKYETNFEEYLSTVSDFNLKLIIIKDIVSLCWFLQSKGIQNYKINTSSFFFEKYTNSIQIKYFNFFNKEFIYEESISPISPMSNKKLIKMISKIASVSALAGNQAIEYSDVLEKSKIKINKAEEVLQMLITWMNKQAIPNIEYLKNIFEVLENLLLDR</sequence>
<evidence type="ECO:0000313" key="2">
    <source>
        <dbReference type="Proteomes" id="UP000187209"/>
    </source>
</evidence>
<evidence type="ECO:0000313" key="1">
    <source>
        <dbReference type="EMBL" id="OMJ71817.1"/>
    </source>
</evidence>
<gene>
    <name evidence="1" type="ORF">SteCoe_29878</name>
</gene>
<accession>A0A1R2B4Y3</accession>